<dbReference type="Proteomes" id="UP000241769">
    <property type="component" value="Unassembled WGS sequence"/>
</dbReference>
<reference evidence="2 3" key="1">
    <citation type="journal article" date="2018" name="Genome Biol. Evol.">
        <title>Multiple Roots of Fruiting Body Formation in Amoebozoa.</title>
        <authorList>
            <person name="Hillmann F."/>
            <person name="Forbes G."/>
            <person name="Novohradska S."/>
            <person name="Ferling I."/>
            <person name="Riege K."/>
            <person name="Groth M."/>
            <person name="Westermann M."/>
            <person name="Marz M."/>
            <person name="Spaller T."/>
            <person name="Winckler T."/>
            <person name="Schaap P."/>
            <person name="Glockner G."/>
        </authorList>
    </citation>
    <scope>NUCLEOTIDE SEQUENCE [LARGE SCALE GENOMIC DNA]</scope>
    <source>
        <strain evidence="2 3">Jena</strain>
    </source>
</reference>
<feature type="region of interest" description="Disordered" evidence="1">
    <location>
        <begin position="151"/>
        <end position="172"/>
    </location>
</feature>
<gene>
    <name evidence="2" type="ORF">PROFUN_12028</name>
</gene>
<proteinExistence type="predicted"/>
<feature type="compositionally biased region" description="Low complexity" evidence="1">
    <location>
        <begin position="333"/>
        <end position="342"/>
    </location>
</feature>
<evidence type="ECO:0000256" key="1">
    <source>
        <dbReference type="SAM" id="MobiDB-lite"/>
    </source>
</evidence>
<keyword evidence="3" id="KW-1185">Reference proteome</keyword>
<protein>
    <submittedName>
        <fullName evidence="2">Uncharacterized protein</fullName>
    </submittedName>
</protein>
<name>A0A2P6MRF4_9EUKA</name>
<evidence type="ECO:0000313" key="3">
    <source>
        <dbReference type="Proteomes" id="UP000241769"/>
    </source>
</evidence>
<sequence>MARQDRDKTSNFLSRRIQKLQDKTQIFMSLQKGEISTSVTKKKRSAEANTEKLSDSSAKKSRVAKKFYQTEERFTKLTKFSIHVPAGTSCNISSSTKTLESMRTSGYRTTTCTPTKLSNISTVAIQLDQLKINRRPKSHVQRLNQPLQRYHTLRPKEPKSVPEQESDTQTTEPRNWYPKAAAMIYPSSHAEYARQHEPPPLASTNLLYTCISTARSPTSLTIRLTVVGGQQEVNNAELYAAYIAIRCTQSEGHIELITDSLNTKTFCDQTILHPLTNLFTEKNANTKLLLRNEIDRITTAGGTITIGRQGTCKIPQHLDTTKKQAQCNGPKQDTNTSSDNTTFNRTITKTSSVTQERALKTYYTRAFLKTGNVGSQSGLDSYTQKETPCPPSPQYTKKQLISDYTDETYCDRCRTIFDEEIDKTHVHVIGEYLHTLELHNQLWQDITSLLDNMRLQHCTITPWFNCFDTGRYDWKLPINLGDHGIIPHNLWRKLQKENRGVYQTGRNSHLTTGQKEYCPLLFIEILEILVLDRPGLTLLHKKQTRLPPTMLEHNRMTGHEFLQALSSSSRTPHNPLCRSSLQQDIFVWF</sequence>
<feature type="region of interest" description="Disordered" evidence="1">
    <location>
        <begin position="324"/>
        <end position="343"/>
    </location>
</feature>
<dbReference type="EMBL" id="MDYQ01000479">
    <property type="protein sequence ID" value="PRP74281.1"/>
    <property type="molecule type" value="Genomic_DNA"/>
</dbReference>
<organism evidence="2 3">
    <name type="scientific">Planoprotostelium fungivorum</name>
    <dbReference type="NCBI Taxonomy" id="1890364"/>
    <lineage>
        <taxon>Eukaryota</taxon>
        <taxon>Amoebozoa</taxon>
        <taxon>Evosea</taxon>
        <taxon>Variosea</taxon>
        <taxon>Cavosteliida</taxon>
        <taxon>Cavosteliaceae</taxon>
        <taxon>Planoprotostelium</taxon>
    </lineage>
</organism>
<dbReference type="InParanoid" id="A0A2P6MRF4"/>
<accession>A0A2P6MRF4</accession>
<dbReference type="AlphaFoldDB" id="A0A2P6MRF4"/>
<comment type="caution">
    <text evidence="2">The sequence shown here is derived from an EMBL/GenBank/DDBJ whole genome shotgun (WGS) entry which is preliminary data.</text>
</comment>
<evidence type="ECO:0000313" key="2">
    <source>
        <dbReference type="EMBL" id="PRP74281.1"/>
    </source>
</evidence>